<dbReference type="InterPro" id="IPR011049">
    <property type="entry name" value="Serralysin-like_metalloprot_C"/>
</dbReference>
<accession>A0ABX1QFZ2</accession>
<comment type="caution">
    <text evidence="1">The sequence shown here is derived from an EMBL/GenBank/DDBJ whole genome shotgun (WGS) entry which is preliminary data.</text>
</comment>
<name>A0ABX1QFZ2_9RHOO</name>
<keyword evidence="2" id="KW-1185">Reference proteome</keyword>
<dbReference type="PRINTS" id="PR00313">
    <property type="entry name" value="CABNDNGRPT"/>
</dbReference>
<sequence length="430" mass="44165">ITAGSDFDRSSLTGLGLSGTGDTLFLKLGDPSNQLTLKGVWQLRGGLSTEAGSYFAFESEGSVLLFQGAANRVKLANGSASFTGVGTDDTVTLTAPTLNDLAGVVADGGAGSDVLTFDGSNAYTTEQLRLSGGEGADTILAATRDGQYAGALRVEGGGGDDLIEVGHVEGSRSADSGLFGGDGSDRIVVRATLADVGVFGNGAFGIDGGVGDDIIELAGRQFNLRGDAINTVDGGSGFDTLVWNARYDLNRSTNQTGVDATNPAYAQEIGVRSIEMLDVAASGVVGRTIALSASDVREITAGSDFDRSSLTGLGLSGTGDTLFLKLGDPSNQLTLKGVWQYLGSIETFDESYLAYIQDGEVLLVEGGSLAWNASGSDSSTPLAMTDITETADQSGSDALLFENDSETTLLSLSSQPPDLYVSDSLRLADM</sequence>
<gene>
    <name evidence="1" type="ORF">GPA25_15025</name>
</gene>
<evidence type="ECO:0000313" key="2">
    <source>
        <dbReference type="Proteomes" id="UP000648984"/>
    </source>
</evidence>
<protein>
    <recommendedName>
        <fullName evidence="3">Calcium-binding protein</fullName>
    </recommendedName>
</protein>
<dbReference type="Proteomes" id="UP000648984">
    <property type="component" value="Unassembled WGS sequence"/>
</dbReference>
<reference evidence="1 2" key="1">
    <citation type="submission" date="2019-12" db="EMBL/GenBank/DDBJ databases">
        <title>Comparative genomics gives insights into the taxonomy of the Azoarcus-Aromatoleum group and reveals separate origins of nif in the plant-associated Azoarcus and non-plant-associated Aromatoleum sub-groups.</title>
        <authorList>
            <person name="Lafos M."/>
            <person name="Maluk M."/>
            <person name="Batista M."/>
            <person name="Junghare M."/>
            <person name="Carmona M."/>
            <person name="Faoro H."/>
            <person name="Cruz L.M."/>
            <person name="Battistoni F."/>
            <person name="De Souza E."/>
            <person name="Pedrosa F."/>
            <person name="Chen W.-M."/>
            <person name="Poole P.S."/>
            <person name="Dixon R.A."/>
            <person name="James E.K."/>
        </authorList>
    </citation>
    <scope>NUCLEOTIDE SEQUENCE [LARGE SCALE GENOMIC DNA]</scope>
    <source>
        <strain evidence="1 2">22Lin</strain>
    </source>
</reference>
<organism evidence="1 2">
    <name type="scientific">Aromatoleum diolicum</name>
    <dbReference type="NCBI Taxonomy" id="75796"/>
    <lineage>
        <taxon>Bacteria</taxon>
        <taxon>Pseudomonadati</taxon>
        <taxon>Pseudomonadota</taxon>
        <taxon>Betaproteobacteria</taxon>
        <taxon>Rhodocyclales</taxon>
        <taxon>Rhodocyclaceae</taxon>
        <taxon>Aromatoleum</taxon>
    </lineage>
</organism>
<evidence type="ECO:0000313" key="1">
    <source>
        <dbReference type="EMBL" id="NMG76079.1"/>
    </source>
</evidence>
<evidence type="ECO:0008006" key="3">
    <source>
        <dbReference type="Google" id="ProtNLM"/>
    </source>
</evidence>
<proteinExistence type="predicted"/>
<feature type="non-terminal residue" evidence="1">
    <location>
        <position position="1"/>
    </location>
</feature>
<dbReference type="SUPFAM" id="SSF51120">
    <property type="entry name" value="beta-Roll"/>
    <property type="match status" value="1"/>
</dbReference>
<dbReference type="EMBL" id="WTVQ01000026">
    <property type="protein sequence ID" value="NMG76079.1"/>
    <property type="molecule type" value="Genomic_DNA"/>
</dbReference>